<evidence type="ECO:0000313" key="2">
    <source>
        <dbReference type="Proteomes" id="UP000248405"/>
    </source>
</evidence>
<sequence length="65" mass="7225">MKVCWGFLSSSPTAEGFLLAIQGYKPCSGFFSCLILTYFPASRRRHSLVCDYAICGLRNTALARK</sequence>
<name>A0A319B3Z9_ASPVC</name>
<accession>A0A319B3Z9</accession>
<evidence type="ECO:0000313" key="1">
    <source>
        <dbReference type="EMBL" id="PYH67075.1"/>
    </source>
</evidence>
<organism evidence="1 2">
    <name type="scientific">Aspergillus vadensis (strain CBS 113365 / IMI 142717 / IBT 24658)</name>
    <dbReference type="NCBI Taxonomy" id="1448311"/>
    <lineage>
        <taxon>Eukaryota</taxon>
        <taxon>Fungi</taxon>
        <taxon>Dikarya</taxon>
        <taxon>Ascomycota</taxon>
        <taxon>Pezizomycotina</taxon>
        <taxon>Eurotiomycetes</taxon>
        <taxon>Eurotiomycetidae</taxon>
        <taxon>Eurotiales</taxon>
        <taxon>Aspergillaceae</taxon>
        <taxon>Aspergillus</taxon>
        <taxon>Aspergillus subgen. Circumdati</taxon>
    </lineage>
</organism>
<dbReference type="Proteomes" id="UP000248405">
    <property type="component" value="Unassembled WGS sequence"/>
</dbReference>
<proteinExistence type="predicted"/>
<keyword evidence="2" id="KW-1185">Reference proteome</keyword>
<dbReference type="EMBL" id="KZ821631">
    <property type="protein sequence ID" value="PYH67075.1"/>
    <property type="molecule type" value="Genomic_DNA"/>
</dbReference>
<dbReference type="RefSeq" id="XP_025560869.1">
    <property type="nucleotide sequence ID" value="XM_025713178.1"/>
</dbReference>
<dbReference type="GeneID" id="37217770"/>
<gene>
    <name evidence="1" type="ORF">BO88DRAFT_83431</name>
</gene>
<protein>
    <submittedName>
        <fullName evidence="1">Uncharacterized protein</fullName>
    </submittedName>
</protein>
<dbReference type="AlphaFoldDB" id="A0A319B3Z9"/>
<reference evidence="1" key="1">
    <citation type="submission" date="2016-12" db="EMBL/GenBank/DDBJ databases">
        <title>The genomes of Aspergillus section Nigri reveals drivers in fungal speciation.</title>
        <authorList>
            <consortium name="DOE Joint Genome Institute"/>
            <person name="Vesth T.C."/>
            <person name="Nybo J."/>
            <person name="Theobald S."/>
            <person name="Brandl J."/>
            <person name="Frisvad J.C."/>
            <person name="Nielsen K.F."/>
            <person name="Lyhne E.K."/>
            <person name="Kogle M.E."/>
            <person name="Kuo A."/>
            <person name="Riley R."/>
            <person name="Clum A."/>
            <person name="Nolan M."/>
            <person name="Lipzen A."/>
            <person name="Salamov A."/>
            <person name="Henrissat B."/>
            <person name="Wiebenga A."/>
            <person name="De Vries R.P."/>
            <person name="Grigoriev I.V."/>
            <person name="Mortensen U.H."/>
            <person name="Andersen M.R."/>
            <person name="Baker S.E."/>
        </authorList>
    </citation>
    <scope>NUCLEOTIDE SEQUENCE [LARGE SCALE GENOMIC DNA]</scope>
    <source>
        <strain evidence="1">CBS 113365</strain>
    </source>
</reference>